<organism evidence="1 2">
    <name type="scientific">Eumeta variegata</name>
    <name type="common">Bagworm moth</name>
    <name type="synonym">Eumeta japonica</name>
    <dbReference type="NCBI Taxonomy" id="151549"/>
    <lineage>
        <taxon>Eukaryota</taxon>
        <taxon>Metazoa</taxon>
        <taxon>Ecdysozoa</taxon>
        <taxon>Arthropoda</taxon>
        <taxon>Hexapoda</taxon>
        <taxon>Insecta</taxon>
        <taxon>Pterygota</taxon>
        <taxon>Neoptera</taxon>
        <taxon>Endopterygota</taxon>
        <taxon>Lepidoptera</taxon>
        <taxon>Glossata</taxon>
        <taxon>Ditrysia</taxon>
        <taxon>Tineoidea</taxon>
        <taxon>Psychidae</taxon>
        <taxon>Oiketicinae</taxon>
        <taxon>Eumeta</taxon>
    </lineage>
</organism>
<sequence>MSSANDNITGRLISASWSNLTSLTNTSRVVKTSSNTMVKSRGEMRPCLIGKPPGCSERGSAGPPLISKRNHYCGGL</sequence>
<keyword evidence="2" id="KW-1185">Reference proteome</keyword>
<accession>A0A4C1Z400</accession>
<proteinExistence type="predicted"/>
<dbReference type="AlphaFoldDB" id="A0A4C1Z400"/>
<protein>
    <submittedName>
        <fullName evidence="1">Uncharacterized protein</fullName>
    </submittedName>
</protein>
<reference evidence="1 2" key="1">
    <citation type="journal article" date="2019" name="Commun. Biol.">
        <title>The bagworm genome reveals a unique fibroin gene that provides high tensile strength.</title>
        <authorList>
            <person name="Kono N."/>
            <person name="Nakamura H."/>
            <person name="Ohtoshi R."/>
            <person name="Tomita M."/>
            <person name="Numata K."/>
            <person name="Arakawa K."/>
        </authorList>
    </citation>
    <scope>NUCLEOTIDE SEQUENCE [LARGE SCALE GENOMIC DNA]</scope>
</reference>
<evidence type="ECO:0000313" key="2">
    <source>
        <dbReference type="Proteomes" id="UP000299102"/>
    </source>
</evidence>
<comment type="caution">
    <text evidence="1">The sequence shown here is derived from an EMBL/GenBank/DDBJ whole genome shotgun (WGS) entry which is preliminary data.</text>
</comment>
<dbReference type="EMBL" id="BGZK01001507">
    <property type="protein sequence ID" value="GBP81357.1"/>
    <property type="molecule type" value="Genomic_DNA"/>
</dbReference>
<dbReference type="Proteomes" id="UP000299102">
    <property type="component" value="Unassembled WGS sequence"/>
</dbReference>
<name>A0A4C1Z400_EUMVA</name>
<gene>
    <name evidence="1" type="ORF">EVAR_6215_1</name>
</gene>
<evidence type="ECO:0000313" key="1">
    <source>
        <dbReference type="EMBL" id="GBP81357.1"/>
    </source>
</evidence>